<feature type="transmembrane region" description="Helical" evidence="1">
    <location>
        <begin position="152"/>
        <end position="176"/>
    </location>
</feature>
<evidence type="ECO:0000313" key="4">
    <source>
        <dbReference type="WBParaSite" id="Csp11.Scaffold630.g21580.t1"/>
    </source>
</evidence>
<dbReference type="PANTHER" id="PTHR47520:SF5">
    <property type="entry name" value="CX DOMAIN-CONTAINING PROTEIN"/>
    <property type="match status" value="1"/>
</dbReference>
<organism evidence="3 4">
    <name type="scientific">Caenorhabditis tropicalis</name>
    <dbReference type="NCBI Taxonomy" id="1561998"/>
    <lineage>
        <taxon>Eukaryota</taxon>
        <taxon>Metazoa</taxon>
        <taxon>Ecdysozoa</taxon>
        <taxon>Nematoda</taxon>
        <taxon>Chromadorea</taxon>
        <taxon>Rhabditida</taxon>
        <taxon>Rhabditina</taxon>
        <taxon>Rhabditomorpha</taxon>
        <taxon>Rhabditoidea</taxon>
        <taxon>Rhabditidae</taxon>
        <taxon>Peloderinae</taxon>
        <taxon>Caenorhabditis</taxon>
    </lineage>
</organism>
<dbReference type="WBParaSite" id="Csp11.Scaffold630.g21580.t1">
    <property type="protein sequence ID" value="Csp11.Scaffold630.g21580.t1"/>
    <property type="gene ID" value="Csp11.Scaffold630.g21580"/>
</dbReference>
<dbReference type="eggNOG" id="KOG4297">
    <property type="taxonomic scope" value="Eukaryota"/>
</dbReference>
<accession>A0A1I7V1Y3</accession>
<feature type="domain" description="CX" evidence="2">
    <location>
        <begin position="84"/>
        <end position="148"/>
    </location>
</feature>
<protein>
    <submittedName>
        <fullName evidence="4">CX domain-containing protein</fullName>
    </submittedName>
</protein>
<proteinExistence type="predicted"/>
<evidence type="ECO:0000256" key="1">
    <source>
        <dbReference type="SAM" id="Phobius"/>
    </source>
</evidence>
<evidence type="ECO:0000313" key="3">
    <source>
        <dbReference type="Proteomes" id="UP000095282"/>
    </source>
</evidence>
<dbReference type="Pfam" id="PF01705">
    <property type="entry name" value="CX"/>
    <property type="match status" value="1"/>
</dbReference>
<evidence type="ECO:0000259" key="2">
    <source>
        <dbReference type="Pfam" id="PF01705"/>
    </source>
</evidence>
<keyword evidence="3" id="KW-1185">Reference proteome</keyword>
<dbReference type="PANTHER" id="PTHR47520">
    <property type="entry name" value="CX DOMAIN-CONTAINING PROTEIN-RELATED"/>
    <property type="match status" value="1"/>
</dbReference>
<sequence length="239" mass="26640">MAMGFLMVGTIRTTVTQRVPASQRNVRETFLAGSEFEESLITHLLNSSTMVTLNDDISSLLSSSNLTYTLASPEKPFVFVDRNYFWNKADFVEYADSDNTTTFAYICVYNVTQDDGIFSQIYFPSGEPITEVVFGCETSKECCGMKCCGDDVLINIIIVGAISLALLFLLLCNIVIGFKKRREKARNNGNATYHATDITQANENEIVSADQITYETRHPSATRGKQCDIETLSTDHKKI</sequence>
<keyword evidence="1" id="KW-0812">Transmembrane</keyword>
<dbReference type="InterPro" id="IPR002619">
    <property type="entry name" value="CX"/>
</dbReference>
<dbReference type="Proteomes" id="UP000095282">
    <property type="component" value="Unplaced"/>
</dbReference>
<reference evidence="4" key="1">
    <citation type="submission" date="2016-11" db="UniProtKB">
        <authorList>
            <consortium name="WormBaseParasite"/>
        </authorList>
    </citation>
    <scope>IDENTIFICATION</scope>
</reference>
<dbReference type="AlphaFoldDB" id="A0A1I7V1Y3"/>
<dbReference type="STRING" id="1561998.A0A1I7V1Y3"/>
<name>A0A1I7V1Y3_9PELO</name>
<keyword evidence="1" id="KW-1133">Transmembrane helix</keyword>
<keyword evidence="1" id="KW-0472">Membrane</keyword>